<name>A0A1C3EBU6_9GAMM</name>
<reference evidence="1 2" key="1">
    <citation type="submission" date="2016-05" db="EMBL/GenBank/DDBJ databases">
        <title>Genomic Taxonomy of the Vibrionaceae.</title>
        <authorList>
            <person name="Gomez-Gil B."/>
            <person name="Enciso-Ibarra J."/>
        </authorList>
    </citation>
    <scope>NUCLEOTIDE SEQUENCE [LARGE SCALE GENOMIC DNA]</scope>
    <source>
        <strain evidence="1 2">CAIM 1920</strain>
    </source>
</reference>
<dbReference type="EMBL" id="LYBM01000048">
    <property type="protein sequence ID" value="ODA30705.1"/>
    <property type="molecule type" value="Genomic_DNA"/>
</dbReference>
<dbReference type="InterPro" id="IPR021334">
    <property type="entry name" value="DUF2947"/>
</dbReference>
<organism evidence="1 2">
    <name type="scientific">Veronia pacifica</name>
    <dbReference type="NCBI Taxonomy" id="1080227"/>
    <lineage>
        <taxon>Bacteria</taxon>
        <taxon>Pseudomonadati</taxon>
        <taxon>Pseudomonadota</taxon>
        <taxon>Gammaproteobacteria</taxon>
        <taxon>Vibrionales</taxon>
        <taxon>Vibrionaceae</taxon>
        <taxon>Veronia</taxon>
    </lineage>
</organism>
<keyword evidence="2" id="KW-1185">Reference proteome</keyword>
<proteinExistence type="predicted"/>
<dbReference type="OrthoDB" id="6687905at2"/>
<accession>A0A1C3EBU6</accession>
<sequence length="156" mass="18836">MNYIPFDDYKRKWIFTHQSMPVEQDDRAAIKPMTEQRSAQLWTEFVSRKSPTPDHFGSEDWPNKASVWAEPIDWMTAWEDETDLPDAFTEHFCWEDNIVVYFCYDKTNIIETRWAMFKKYWKNFLFYDDKPLLLGRRKQEVAMFEQSGSVKLGKRP</sequence>
<dbReference type="RefSeq" id="WP_068905018.1">
    <property type="nucleotide sequence ID" value="NZ_JBHUIF010000004.1"/>
</dbReference>
<dbReference type="AlphaFoldDB" id="A0A1C3EBU6"/>
<evidence type="ECO:0000313" key="1">
    <source>
        <dbReference type="EMBL" id="ODA30705.1"/>
    </source>
</evidence>
<evidence type="ECO:0000313" key="2">
    <source>
        <dbReference type="Proteomes" id="UP000094936"/>
    </source>
</evidence>
<dbReference type="STRING" id="1080227.A8L45_19420"/>
<evidence type="ECO:0008006" key="3">
    <source>
        <dbReference type="Google" id="ProtNLM"/>
    </source>
</evidence>
<protein>
    <recommendedName>
        <fullName evidence="3">DUF2947 domain-containing protein</fullName>
    </recommendedName>
</protein>
<gene>
    <name evidence="1" type="ORF">A8L45_19420</name>
</gene>
<comment type="caution">
    <text evidence="1">The sequence shown here is derived from an EMBL/GenBank/DDBJ whole genome shotgun (WGS) entry which is preliminary data.</text>
</comment>
<dbReference type="Pfam" id="PF11163">
    <property type="entry name" value="DUF2947"/>
    <property type="match status" value="1"/>
</dbReference>
<dbReference type="Proteomes" id="UP000094936">
    <property type="component" value="Unassembled WGS sequence"/>
</dbReference>